<dbReference type="EMBL" id="AP017312">
    <property type="protein sequence ID" value="BAU27583.1"/>
    <property type="molecule type" value="Genomic_DNA"/>
</dbReference>
<dbReference type="GO" id="GO:0003676">
    <property type="term" value="F:nucleic acid binding"/>
    <property type="evidence" value="ECO:0007669"/>
    <property type="project" value="InterPro"/>
</dbReference>
<dbReference type="CDD" id="cd20736">
    <property type="entry name" value="PoNe_Nuclease"/>
    <property type="match status" value="1"/>
</dbReference>
<dbReference type="SUPFAM" id="SSF52980">
    <property type="entry name" value="Restriction endonuclease-like"/>
    <property type="match status" value="1"/>
</dbReference>
<dbReference type="KEGG" id="asoc:CB4_01757"/>
<name>A0A0U5B2N6_9BACL</name>
<dbReference type="Pfam" id="PF02021">
    <property type="entry name" value="UPF0102"/>
    <property type="match status" value="1"/>
</dbReference>
<gene>
    <name evidence="3" type="ORF">CB4_01757</name>
</gene>
<dbReference type="InterPro" id="IPR011335">
    <property type="entry name" value="Restrct_endonuc-II-like"/>
</dbReference>
<comment type="similarity">
    <text evidence="1 2">Belongs to the UPF0102 family.</text>
</comment>
<proteinExistence type="inferred from homology"/>
<keyword evidence="4" id="KW-1185">Reference proteome</keyword>
<evidence type="ECO:0000313" key="4">
    <source>
        <dbReference type="Proteomes" id="UP000217696"/>
    </source>
</evidence>
<dbReference type="Proteomes" id="UP000217696">
    <property type="component" value="Chromosome"/>
</dbReference>
<dbReference type="RefSeq" id="WP_096465039.1">
    <property type="nucleotide sequence ID" value="NZ_AP017312.1"/>
</dbReference>
<dbReference type="PANTHER" id="PTHR34039">
    <property type="entry name" value="UPF0102 PROTEIN YRAN"/>
    <property type="match status" value="1"/>
</dbReference>
<dbReference type="InterPro" id="IPR011856">
    <property type="entry name" value="tRNA_endonuc-like_dom_sf"/>
</dbReference>
<dbReference type="PANTHER" id="PTHR34039:SF1">
    <property type="entry name" value="UPF0102 PROTEIN YRAN"/>
    <property type="match status" value="1"/>
</dbReference>
<dbReference type="AlphaFoldDB" id="A0A0U5B2N6"/>
<evidence type="ECO:0000256" key="1">
    <source>
        <dbReference type="ARBA" id="ARBA00006738"/>
    </source>
</evidence>
<dbReference type="NCBIfam" id="NF009154">
    <property type="entry name" value="PRK12497.3-3"/>
    <property type="match status" value="1"/>
</dbReference>
<evidence type="ECO:0000313" key="3">
    <source>
        <dbReference type="EMBL" id="BAU27583.1"/>
    </source>
</evidence>
<dbReference type="NCBIfam" id="NF009150">
    <property type="entry name" value="PRK12497.1-3"/>
    <property type="match status" value="1"/>
</dbReference>
<dbReference type="OrthoDB" id="9802516at2"/>
<dbReference type="InterPro" id="IPR003509">
    <property type="entry name" value="UPF0102_YraN-like"/>
</dbReference>
<dbReference type="HAMAP" id="MF_00048">
    <property type="entry name" value="UPF0102"/>
    <property type="match status" value="1"/>
</dbReference>
<sequence length="120" mass="13597">MSGSNSRRELGLEGEEAACRYLESCGYEIVARNYRIRTAEIDLVMCDGDELVFVEVKTRRTTRFGHGSEAITPHKQRKIHGAALAYMQQYGGGRRFRFDAVIITKSYSGAMDIVHMRNAF</sequence>
<evidence type="ECO:0000256" key="2">
    <source>
        <dbReference type="HAMAP-Rule" id="MF_00048"/>
    </source>
</evidence>
<accession>A0A0U5B2N6</accession>
<reference evidence="3 4" key="1">
    <citation type="submission" date="2015-12" db="EMBL/GenBank/DDBJ databases">
        <title>Genome sequence of Aneurinibacillus soli.</title>
        <authorList>
            <person name="Lee J.S."/>
            <person name="Lee K.C."/>
            <person name="Kim K.K."/>
            <person name="Lee B.W."/>
        </authorList>
    </citation>
    <scope>NUCLEOTIDE SEQUENCE [LARGE SCALE GENOMIC DNA]</scope>
    <source>
        <strain evidence="3 4">CB4</strain>
    </source>
</reference>
<organism evidence="3 4">
    <name type="scientific">Aneurinibacillus soli</name>
    <dbReference type="NCBI Taxonomy" id="1500254"/>
    <lineage>
        <taxon>Bacteria</taxon>
        <taxon>Bacillati</taxon>
        <taxon>Bacillota</taxon>
        <taxon>Bacilli</taxon>
        <taxon>Bacillales</taxon>
        <taxon>Paenibacillaceae</taxon>
        <taxon>Aneurinibacillus group</taxon>
        <taxon>Aneurinibacillus</taxon>
    </lineage>
</organism>
<dbReference type="NCBIfam" id="TIGR00252">
    <property type="entry name" value="YraN family protein"/>
    <property type="match status" value="1"/>
</dbReference>
<protein>
    <recommendedName>
        <fullName evidence="2">UPF0102 protein CB4_01757</fullName>
    </recommendedName>
</protein>
<dbReference type="Gene3D" id="3.40.1350.10">
    <property type="match status" value="1"/>
</dbReference>